<keyword evidence="9" id="KW-1185">Reference proteome</keyword>
<dbReference type="Gene3D" id="1.10.3730.20">
    <property type="match status" value="1"/>
</dbReference>
<sequence>MEQLKKNNRITLAGFVITFLGAVLFSTKAIIIKVAFAHTAINALTLLTLRMIFSLPFYSVAAILAARKQENKPLSRNQWTWVVVLGIFGYYLSSLFDFMGLQYVSAGLERLILFLYPTFAVLINGYYFKQKINRLQWIALLLTYLGIGLAFAGELQLDTSSPDFYWGCFLIFLCAITYSIYIAGSGHIIPTVGAGRFTAYAMLAATAGIFLHFLFAGNFEMLRSAAGSAWLYGLLLAIFATVIPSFLISLGMKQIGSNNVAIISGIGPVSTILQAYWILGEEIFFEQIVGTMLVVTGVLLIGWKTARENS</sequence>
<proteinExistence type="predicted"/>
<feature type="transmembrane region" description="Helical" evidence="6">
    <location>
        <begin position="43"/>
        <end position="66"/>
    </location>
</feature>
<dbReference type="InterPro" id="IPR037185">
    <property type="entry name" value="EmrE-like"/>
</dbReference>
<feature type="transmembrane region" description="Helical" evidence="6">
    <location>
        <begin position="197"/>
        <end position="217"/>
    </location>
</feature>
<comment type="subcellular location">
    <subcellularLocation>
        <location evidence="1">Cell membrane</location>
        <topology evidence="1">Multi-pass membrane protein</topology>
    </subcellularLocation>
</comment>
<organism evidence="8 9">
    <name type="scientific">Pseudobacter ginsenosidimutans</name>
    <dbReference type="NCBI Taxonomy" id="661488"/>
    <lineage>
        <taxon>Bacteria</taxon>
        <taxon>Pseudomonadati</taxon>
        <taxon>Bacteroidota</taxon>
        <taxon>Chitinophagia</taxon>
        <taxon>Chitinophagales</taxon>
        <taxon>Chitinophagaceae</taxon>
        <taxon>Pseudobacter</taxon>
    </lineage>
</organism>
<feature type="transmembrane region" description="Helical" evidence="6">
    <location>
        <begin position="229"/>
        <end position="248"/>
    </location>
</feature>
<evidence type="ECO:0000256" key="5">
    <source>
        <dbReference type="ARBA" id="ARBA00023136"/>
    </source>
</evidence>
<dbReference type="PANTHER" id="PTHR42920:SF5">
    <property type="entry name" value="EAMA DOMAIN-CONTAINING PROTEIN"/>
    <property type="match status" value="1"/>
</dbReference>
<feature type="transmembrane region" description="Helical" evidence="6">
    <location>
        <begin position="164"/>
        <end position="185"/>
    </location>
</feature>
<accession>A0A4Q7MYM9</accession>
<evidence type="ECO:0000256" key="6">
    <source>
        <dbReference type="SAM" id="Phobius"/>
    </source>
</evidence>
<dbReference type="PANTHER" id="PTHR42920">
    <property type="entry name" value="OS03G0707200 PROTEIN-RELATED"/>
    <property type="match status" value="1"/>
</dbReference>
<feature type="transmembrane region" description="Helical" evidence="6">
    <location>
        <begin position="284"/>
        <end position="303"/>
    </location>
</feature>
<dbReference type="GO" id="GO:0005886">
    <property type="term" value="C:plasma membrane"/>
    <property type="evidence" value="ECO:0007669"/>
    <property type="project" value="UniProtKB-SubCell"/>
</dbReference>
<dbReference type="Proteomes" id="UP000293874">
    <property type="component" value="Unassembled WGS sequence"/>
</dbReference>
<comment type="caution">
    <text evidence="8">The sequence shown here is derived from an EMBL/GenBank/DDBJ whole genome shotgun (WGS) entry which is preliminary data.</text>
</comment>
<keyword evidence="5 6" id="KW-0472">Membrane</keyword>
<dbReference type="SUPFAM" id="SSF103481">
    <property type="entry name" value="Multidrug resistance efflux transporter EmrE"/>
    <property type="match status" value="2"/>
</dbReference>
<keyword evidence="4 6" id="KW-1133">Transmembrane helix</keyword>
<evidence type="ECO:0000259" key="7">
    <source>
        <dbReference type="Pfam" id="PF00892"/>
    </source>
</evidence>
<feature type="transmembrane region" description="Helical" evidence="6">
    <location>
        <begin position="135"/>
        <end position="152"/>
    </location>
</feature>
<feature type="transmembrane region" description="Helical" evidence="6">
    <location>
        <begin position="78"/>
        <end position="99"/>
    </location>
</feature>
<evidence type="ECO:0000256" key="2">
    <source>
        <dbReference type="ARBA" id="ARBA00022475"/>
    </source>
</evidence>
<dbReference type="EMBL" id="SGXA01000001">
    <property type="protein sequence ID" value="RZS74341.1"/>
    <property type="molecule type" value="Genomic_DNA"/>
</dbReference>
<dbReference type="RefSeq" id="WP_130538814.1">
    <property type="nucleotide sequence ID" value="NZ_CP042431.1"/>
</dbReference>
<evidence type="ECO:0000256" key="1">
    <source>
        <dbReference type="ARBA" id="ARBA00004651"/>
    </source>
</evidence>
<feature type="transmembrane region" description="Helical" evidence="6">
    <location>
        <begin position="260"/>
        <end position="278"/>
    </location>
</feature>
<feature type="domain" description="EamA" evidence="7">
    <location>
        <begin position="14"/>
        <end position="150"/>
    </location>
</feature>
<feature type="domain" description="EamA" evidence="7">
    <location>
        <begin position="166"/>
        <end position="302"/>
    </location>
</feature>
<dbReference type="InterPro" id="IPR051258">
    <property type="entry name" value="Diverse_Substrate_Transporter"/>
</dbReference>
<feature type="transmembrane region" description="Helical" evidence="6">
    <location>
        <begin position="111"/>
        <end position="128"/>
    </location>
</feature>
<evidence type="ECO:0000256" key="3">
    <source>
        <dbReference type="ARBA" id="ARBA00022692"/>
    </source>
</evidence>
<dbReference type="InterPro" id="IPR000620">
    <property type="entry name" value="EamA_dom"/>
</dbReference>
<name>A0A4Q7MYM9_9BACT</name>
<evidence type="ECO:0000256" key="4">
    <source>
        <dbReference type="ARBA" id="ARBA00022989"/>
    </source>
</evidence>
<feature type="transmembrane region" description="Helical" evidence="6">
    <location>
        <begin position="12"/>
        <end position="37"/>
    </location>
</feature>
<dbReference type="OrthoDB" id="9813617at2"/>
<gene>
    <name evidence="8" type="ORF">EV199_0186</name>
</gene>
<protein>
    <submittedName>
        <fullName evidence="8">EamA domain-containing membrane protein RarD</fullName>
    </submittedName>
</protein>
<keyword evidence="3 6" id="KW-0812">Transmembrane</keyword>
<dbReference type="Pfam" id="PF00892">
    <property type="entry name" value="EamA"/>
    <property type="match status" value="2"/>
</dbReference>
<evidence type="ECO:0000313" key="9">
    <source>
        <dbReference type="Proteomes" id="UP000293874"/>
    </source>
</evidence>
<reference evidence="8 9" key="1">
    <citation type="submission" date="2019-02" db="EMBL/GenBank/DDBJ databases">
        <title>Genomic Encyclopedia of Type Strains, Phase IV (KMG-IV): sequencing the most valuable type-strain genomes for metagenomic binning, comparative biology and taxonomic classification.</title>
        <authorList>
            <person name="Goeker M."/>
        </authorList>
    </citation>
    <scope>NUCLEOTIDE SEQUENCE [LARGE SCALE GENOMIC DNA]</scope>
    <source>
        <strain evidence="8 9">DSM 18116</strain>
    </source>
</reference>
<keyword evidence="2" id="KW-1003">Cell membrane</keyword>
<dbReference type="AlphaFoldDB" id="A0A4Q7MYM9"/>
<evidence type="ECO:0000313" key="8">
    <source>
        <dbReference type="EMBL" id="RZS74341.1"/>
    </source>
</evidence>